<evidence type="ECO:0000313" key="3">
    <source>
        <dbReference type="EMBL" id="QIK51752.1"/>
    </source>
</evidence>
<dbReference type="InterPro" id="IPR014729">
    <property type="entry name" value="Rossmann-like_a/b/a_fold"/>
</dbReference>
<name>A0A6G7WHM3_9LACT</name>
<keyword evidence="1" id="KW-0472">Membrane</keyword>
<dbReference type="Gene3D" id="3.40.50.620">
    <property type="entry name" value="HUPs"/>
    <property type="match status" value="1"/>
</dbReference>
<dbReference type="RefSeq" id="WP_166062809.1">
    <property type="nucleotide sequence ID" value="NZ_CP049889.1"/>
</dbReference>
<dbReference type="AlphaFoldDB" id="A0A6G7WHM3"/>
<keyword evidence="1" id="KW-1133">Transmembrane helix</keyword>
<evidence type="ECO:0000259" key="2">
    <source>
        <dbReference type="Pfam" id="PF02698"/>
    </source>
</evidence>
<feature type="transmembrane region" description="Helical" evidence="1">
    <location>
        <begin position="97"/>
        <end position="116"/>
    </location>
</feature>
<feature type="transmembrane region" description="Helical" evidence="1">
    <location>
        <begin position="136"/>
        <end position="157"/>
    </location>
</feature>
<evidence type="ECO:0000256" key="1">
    <source>
        <dbReference type="SAM" id="Phobius"/>
    </source>
</evidence>
<feature type="transmembrane region" description="Helical" evidence="1">
    <location>
        <begin position="314"/>
        <end position="334"/>
    </location>
</feature>
<gene>
    <name evidence="3" type="ORF">G7058_06780</name>
</gene>
<dbReference type="Proteomes" id="UP000501830">
    <property type="component" value="Chromosome"/>
</dbReference>
<organism evidence="3 4">
    <name type="scientific">Jeotgalibaca porci</name>
    <dbReference type="NCBI Taxonomy" id="1868793"/>
    <lineage>
        <taxon>Bacteria</taxon>
        <taxon>Bacillati</taxon>
        <taxon>Bacillota</taxon>
        <taxon>Bacilli</taxon>
        <taxon>Lactobacillales</taxon>
        <taxon>Carnobacteriaceae</taxon>
        <taxon>Jeotgalibaca</taxon>
    </lineage>
</organism>
<dbReference type="EMBL" id="CP049889">
    <property type="protein sequence ID" value="QIK51752.1"/>
    <property type="molecule type" value="Genomic_DNA"/>
</dbReference>
<sequence length="335" mass="37903">MVFYGIGIVFSGLLRYSRRKERKRTEQNTLLLLALFFFGLGIFVRKSQPMEAVFVGGVSAFLRFLFLIAPYVLGFCSVGLLIHAVTRLRERPESRKYWVVAFSGSVMIALSALVLVNARWLQNEWLYSLENTLDYLFVYLFATFLVFLGLAGSSRVISPSLEKAFIVILGTGLTAEETISLMLKYRLDKAIQFYENQKAKNVQPATFLVTGGKSPGNSLSEAEVMAAYLTDRGIPEDQIIQENQSINTHQNFLYSQRLLGNGENTVFVTSSYHVLRGNVYARQLGIEAEGIGAKSPLYYLPYALIREYLALFLIYRKVHFVALPIFLALMHVLMH</sequence>
<dbReference type="Pfam" id="PF02698">
    <property type="entry name" value="DUF218"/>
    <property type="match status" value="1"/>
</dbReference>
<dbReference type="GO" id="GO:0043164">
    <property type="term" value="P:Gram-negative-bacterium-type cell wall biogenesis"/>
    <property type="evidence" value="ECO:0007669"/>
    <property type="project" value="TreeGrafter"/>
</dbReference>
<dbReference type="GeneID" id="94552982"/>
<dbReference type="GO" id="GO:0005886">
    <property type="term" value="C:plasma membrane"/>
    <property type="evidence" value="ECO:0007669"/>
    <property type="project" value="TreeGrafter"/>
</dbReference>
<dbReference type="InterPro" id="IPR003848">
    <property type="entry name" value="DUF218"/>
</dbReference>
<reference evidence="3 4" key="1">
    <citation type="journal article" date="2017" name="Int. J. Syst. Evol. Microbiol.">
        <title>Jeotgalibaca porci sp. nov. and Jeotgalibaca arthritidis sp. nov., isolated from pigs, and emended description of the genus Jeotgalibaca.</title>
        <authorList>
            <person name="Zamora L."/>
            <person name="Perez-Sancho M."/>
            <person name="Dominguez L."/>
            <person name="Fernandez-Garayzabal J.F."/>
            <person name="Vela A.I."/>
        </authorList>
    </citation>
    <scope>NUCLEOTIDE SEQUENCE [LARGE SCALE GENOMIC DNA]</scope>
    <source>
        <strain evidence="3 4">CCUG 69148</strain>
    </source>
</reference>
<feature type="transmembrane region" description="Helical" evidence="1">
    <location>
        <begin position="28"/>
        <end position="44"/>
    </location>
</feature>
<keyword evidence="4" id="KW-1185">Reference proteome</keyword>
<feature type="transmembrane region" description="Helical" evidence="1">
    <location>
        <begin position="64"/>
        <end position="85"/>
    </location>
</feature>
<proteinExistence type="predicted"/>
<accession>A0A6G7WHM3</accession>
<dbReference type="CDD" id="cd06259">
    <property type="entry name" value="YdcF-like"/>
    <property type="match status" value="1"/>
</dbReference>
<dbReference type="PANTHER" id="PTHR30336">
    <property type="entry name" value="INNER MEMBRANE PROTEIN, PROBABLE PERMEASE"/>
    <property type="match status" value="1"/>
</dbReference>
<dbReference type="GO" id="GO:0000270">
    <property type="term" value="P:peptidoglycan metabolic process"/>
    <property type="evidence" value="ECO:0007669"/>
    <property type="project" value="TreeGrafter"/>
</dbReference>
<feature type="domain" description="DUF218" evidence="2">
    <location>
        <begin position="165"/>
        <end position="309"/>
    </location>
</feature>
<dbReference type="InterPro" id="IPR051599">
    <property type="entry name" value="Cell_Envelope_Assoc"/>
</dbReference>
<dbReference type="PANTHER" id="PTHR30336:SF18">
    <property type="entry name" value="MEMBRANE PROTEIN"/>
    <property type="match status" value="1"/>
</dbReference>
<evidence type="ECO:0000313" key="4">
    <source>
        <dbReference type="Proteomes" id="UP000501830"/>
    </source>
</evidence>
<dbReference type="KEGG" id="jpo:G7058_06780"/>
<protein>
    <submittedName>
        <fullName evidence="3">YdcF family protein</fullName>
    </submittedName>
</protein>
<keyword evidence="1" id="KW-0812">Transmembrane</keyword>